<dbReference type="Gene3D" id="1.10.4030.10">
    <property type="entry name" value="Porin chaperone SurA, peptide-binding domain"/>
    <property type="match status" value="1"/>
</dbReference>
<dbReference type="InterPro" id="IPR050245">
    <property type="entry name" value="PrsA_foldase"/>
</dbReference>
<reference evidence="1" key="1">
    <citation type="journal article" date="2011" name="Environ. Microbiol.">
        <title>Genomic insights into the metabolic potential of the polycyclic aromatic hydrocarbon degrading sulfate-reducing Deltaproteobacterium N47.</title>
        <authorList>
            <person name="Bergmann F."/>
            <person name="Selesi D."/>
            <person name="Weinmaier T."/>
            <person name="Tischler P."/>
            <person name="Rattei T."/>
            <person name="Meckenstock R.U."/>
        </authorList>
    </citation>
    <scope>NUCLEOTIDE SEQUENCE</scope>
</reference>
<protein>
    <recommendedName>
        <fullName evidence="2">Peptidylprolyl isomerase</fullName>
    </recommendedName>
</protein>
<evidence type="ECO:0008006" key="2">
    <source>
        <dbReference type="Google" id="ProtNLM"/>
    </source>
</evidence>
<dbReference type="PANTHER" id="PTHR47245">
    <property type="entry name" value="PEPTIDYLPROLYL ISOMERASE"/>
    <property type="match status" value="1"/>
</dbReference>
<proteinExistence type="predicted"/>
<dbReference type="PANTHER" id="PTHR47245:SF2">
    <property type="entry name" value="PEPTIDYL-PROLYL CIS-TRANS ISOMERASE HP_0175-RELATED"/>
    <property type="match status" value="1"/>
</dbReference>
<name>E1YAS6_9BACT</name>
<evidence type="ECO:0000313" key="1">
    <source>
        <dbReference type="EMBL" id="CBX27670.1"/>
    </source>
</evidence>
<dbReference type="EMBL" id="FR695866">
    <property type="protein sequence ID" value="CBX27670.1"/>
    <property type="molecule type" value="Genomic_DNA"/>
</dbReference>
<dbReference type="SUPFAM" id="SSF109998">
    <property type="entry name" value="Triger factor/SurA peptide-binding domain-like"/>
    <property type="match status" value="1"/>
</dbReference>
<gene>
    <name evidence="1" type="ORF">N47_H24920</name>
</gene>
<dbReference type="AlphaFoldDB" id="E1YAS6"/>
<sequence>MDKAEKIQAPKGDIAVVNGVGIKKEDFTRELFAFEEQYANRGEKPDEKALSDMKKKVLEKMIETELLYQESVKNGFKVEDSTVDEQFNKFKGQFKNADEFNKELARVKLTEASLKNQIRQVMTIQQYINKEFVEKIKISDEEIKKFYETNLKDKIEKNLKQEKIQDEVGKFLDKLKEKSEVKRNL</sequence>
<dbReference type="Pfam" id="PF13624">
    <property type="entry name" value="SurA_N_3"/>
    <property type="match status" value="1"/>
</dbReference>
<dbReference type="InterPro" id="IPR027304">
    <property type="entry name" value="Trigger_fact/SurA_dom_sf"/>
</dbReference>
<accession>E1YAS6</accession>
<organism evidence="1">
    <name type="scientific">uncultured Desulfobacterium sp</name>
    <dbReference type="NCBI Taxonomy" id="201089"/>
    <lineage>
        <taxon>Bacteria</taxon>
        <taxon>Pseudomonadati</taxon>
        <taxon>Thermodesulfobacteriota</taxon>
        <taxon>Desulfobacteria</taxon>
        <taxon>Desulfobacterales</taxon>
        <taxon>Desulfobacteriaceae</taxon>
        <taxon>Desulfobacterium</taxon>
        <taxon>environmental samples</taxon>
    </lineage>
</organism>